<protein>
    <submittedName>
        <fullName evidence="1">Uncharacterized protein</fullName>
    </submittedName>
</protein>
<reference evidence="1 2" key="1">
    <citation type="submission" date="2019-05" db="EMBL/GenBank/DDBJ databases">
        <title>Another draft genome of Portunus trituberculatus and its Hox gene families provides insights of decapod evolution.</title>
        <authorList>
            <person name="Jeong J.-H."/>
            <person name="Song I."/>
            <person name="Kim S."/>
            <person name="Choi T."/>
            <person name="Kim D."/>
            <person name="Ryu S."/>
            <person name="Kim W."/>
        </authorList>
    </citation>
    <scope>NUCLEOTIDE SEQUENCE [LARGE SCALE GENOMIC DNA]</scope>
    <source>
        <tissue evidence="1">Muscle</tissue>
    </source>
</reference>
<evidence type="ECO:0000313" key="1">
    <source>
        <dbReference type="EMBL" id="MPC70778.1"/>
    </source>
</evidence>
<evidence type="ECO:0000313" key="2">
    <source>
        <dbReference type="Proteomes" id="UP000324222"/>
    </source>
</evidence>
<comment type="caution">
    <text evidence="1">The sequence shown here is derived from an EMBL/GenBank/DDBJ whole genome shotgun (WGS) entry which is preliminary data.</text>
</comment>
<sequence>MSLGATLCKIRYTITVLLPTQHYMYLLKTANITTLRHTPAHCTIPTAAEGQIDYTSLSSLMSTRLLR</sequence>
<dbReference type="EMBL" id="VSRR010031692">
    <property type="protein sequence ID" value="MPC70778.1"/>
    <property type="molecule type" value="Genomic_DNA"/>
</dbReference>
<gene>
    <name evidence="1" type="ORF">E2C01_065035</name>
</gene>
<name>A0A5B7HQ05_PORTR</name>
<organism evidence="1 2">
    <name type="scientific">Portunus trituberculatus</name>
    <name type="common">Swimming crab</name>
    <name type="synonym">Neptunus trituberculatus</name>
    <dbReference type="NCBI Taxonomy" id="210409"/>
    <lineage>
        <taxon>Eukaryota</taxon>
        <taxon>Metazoa</taxon>
        <taxon>Ecdysozoa</taxon>
        <taxon>Arthropoda</taxon>
        <taxon>Crustacea</taxon>
        <taxon>Multicrustacea</taxon>
        <taxon>Malacostraca</taxon>
        <taxon>Eumalacostraca</taxon>
        <taxon>Eucarida</taxon>
        <taxon>Decapoda</taxon>
        <taxon>Pleocyemata</taxon>
        <taxon>Brachyura</taxon>
        <taxon>Eubrachyura</taxon>
        <taxon>Portunoidea</taxon>
        <taxon>Portunidae</taxon>
        <taxon>Portuninae</taxon>
        <taxon>Portunus</taxon>
    </lineage>
</organism>
<accession>A0A5B7HQ05</accession>
<keyword evidence="2" id="KW-1185">Reference proteome</keyword>
<dbReference type="Proteomes" id="UP000324222">
    <property type="component" value="Unassembled WGS sequence"/>
</dbReference>
<dbReference type="AlphaFoldDB" id="A0A5B7HQ05"/>
<proteinExistence type="predicted"/>